<dbReference type="AlphaFoldDB" id="A0A926IBZ2"/>
<feature type="domain" description="Copper amine oxidase-like N-terminal" evidence="3">
    <location>
        <begin position="343"/>
        <end position="387"/>
    </location>
</feature>
<accession>A0A926IBZ2</accession>
<feature type="chain" id="PRO_5039248066" description="Copper amine oxidase-like N-terminal domain-containing protein" evidence="2">
    <location>
        <begin position="22"/>
        <end position="418"/>
    </location>
</feature>
<feature type="coiled-coil region" evidence="1">
    <location>
        <begin position="218"/>
        <end position="245"/>
    </location>
</feature>
<reference evidence="4" key="1">
    <citation type="submission" date="2020-08" db="EMBL/GenBank/DDBJ databases">
        <title>Genome public.</title>
        <authorList>
            <person name="Liu C."/>
            <person name="Sun Q."/>
        </authorList>
    </citation>
    <scope>NUCLEOTIDE SEQUENCE</scope>
    <source>
        <strain evidence="4">NSJ-12</strain>
    </source>
</reference>
<dbReference type="RefSeq" id="WP_249331247.1">
    <property type="nucleotide sequence ID" value="NZ_JACRSY010000002.1"/>
</dbReference>
<dbReference type="PROSITE" id="PS51257">
    <property type="entry name" value="PROKAR_LIPOPROTEIN"/>
    <property type="match status" value="1"/>
</dbReference>
<gene>
    <name evidence="4" type="ORF">H8718_01330</name>
</gene>
<dbReference type="Pfam" id="PF07833">
    <property type="entry name" value="Cu_amine_oxidN1"/>
    <property type="match status" value="1"/>
</dbReference>
<evidence type="ECO:0000259" key="3">
    <source>
        <dbReference type="Pfam" id="PF07833"/>
    </source>
</evidence>
<keyword evidence="5" id="KW-1185">Reference proteome</keyword>
<keyword evidence="1" id="KW-0175">Coiled coil</keyword>
<evidence type="ECO:0000256" key="1">
    <source>
        <dbReference type="SAM" id="Coils"/>
    </source>
</evidence>
<protein>
    <recommendedName>
        <fullName evidence="3">Copper amine oxidase-like N-terminal domain-containing protein</fullName>
    </recommendedName>
</protein>
<name>A0A926IBZ2_9FIRM</name>
<evidence type="ECO:0000313" key="4">
    <source>
        <dbReference type="EMBL" id="MBC8578182.1"/>
    </source>
</evidence>
<dbReference type="Proteomes" id="UP000655830">
    <property type="component" value="Unassembled WGS sequence"/>
</dbReference>
<dbReference type="InterPro" id="IPR012854">
    <property type="entry name" value="Cu_amine_oxidase-like_N"/>
</dbReference>
<dbReference type="EMBL" id="JACRSY010000002">
    <property type="protein sequence ID" value="MBC8578182.1"/>
    <property type="molecule type" value="Genomic_DNA"/>
</dbReference>
<sequence>MKKRVLPILLLVLAMVFTGCTSTQLEFWNKMQEVQQWEAAEVKGTVNMTMSIQGETVNVAMDLDGMSNTKDMSSSINMSMKMDMPSDPTQSIEMKDIKMYMVDGQMAISKNYITDMLKVSGKEVPEELAREDVEYILLEVNPLQQELLAALTQDPAAIKEFYKTFADVAEDMGINVELTKKGNTYSVDLDQTEICNLVKNIIVTGTNNLESLNKTFKLGLTAEEIKQAQAEMNSVQAEMDQLVQMISTMLTGSFKMDYTIEENVVTEKVTLVVDEPTFTGLKMNMDVAMTSKKVAPTTITMPEKVLQLTDAELAELIAGKVVMIDRTSNMMTTATGEFTPCKVVVENGKTFVPAKAVLGALGQEVVYDAQTKKVGIKANDTFKALNVITKESTSYMSLEELQTLGYTVVSQGNYITIQ</sequence>
<evidence type="ECO:0000313" key="5">
    <source>
        <dbReference type="Proteomes" id="UP000655830"/>
    </source>
</evidence>
<comment type="caution">
    <text evidence="4">The sequence shown here is derived from an EMBL/GenBank/DDBJ whole genome shotgun (WGS) entry which is preliminary data.</text>
</comment>
<feature type="signal peptide" evidence="2">
    <location>
        <begin position="1"/>
        <end position="21"/>
    </location>
</feature>
<evidence type="ECO:0000256" key="2">
    <source>
        <dbReference type="SAM" id="SignalP"/>
    </source>
</evidence>
<proteinExistence type="predicted"/>
<organism evidence="4 5">
    <name type="scientific">Zhenhengia yiwuensis</name>
    <dbReference type="NCBI Taxonomy" id="2763666"/>
    <lineage>
        <taxon>Bacteria</taxon>
        <taxon>Bacillati</taxon>
        <taxon>Bacillota</taxon>
        <taxon>Clostridia</taxon>
        <taxon>Lachnospirales</taxon>
        <taxon>Lachnospiraceae</taxon>
        <taxon>Zhenhengia</taxon>
    </lineage>
</organism>
<keyword evidence="2" id="KW-0732">Signal</keyword>